<dbReference type="PANTHER" id="PTHR13452:SF10">
    <property type="entry name" value="THUMP DOMAIN-CONTAINING PROTEIN 1"/>
    <property type="match status" value="1"/>
</dbReference>
<sequence length="292" mass="32168">MSSEQKRKASSLGAADQQPAKKKRGKKQWRTPRQNTSAAPATNNVPTISHDGIEPGDAGIFVTCDRSNKAKCTAELKDLFEDFAEKLYGVGHGALGAGDGASASADDTADREAEDIEASIRREVQSIKKPTEEPLFRPVKLSVDCVVFFRTRPPIEPVGFVHAICSHAAKDAERKLGRYIKRLTPMTRFEKTTDKGLAEVAQQVLAPHFHEPGAASKKFAIRPSFRNHNTLTREAVIKQVAAAVGAGHKVNLTDYDALILVEVYKNVCGMSVVGKYYDQLKRFNLAEIYRWT</sequence>
<dbReference type="AlphaFoldDB" id="A0A6A6P6G4"/>
<feature type="compositionally biased region" description="Basic residues" evidence="2">
    <location>
        <begin position="20"/>
        <end position="30"/>
    </location>
</feature>
<keyword evidence="5" id="KW-1185">Reference proteome</keyword>
<protein>
    <recommendedName>
        <fullName evidence="3">THUMP domain-containing protein</fullName>
    </recommendedName>
</protein>
<reference evidence="4" key="1">
    <citation type="journal article" date="2020" name="Stud. Mycol.">
        <title>101 Dothideomycetes genomes: a test case for predicting lifestyles and emergence of pathogens.</title>
        <authorList>
            <person name="Haridas S."/>
            <person name="Albert R."/>
            <person name="Binder M."/>
            <person name="Bloem J."/>
            <person name="Labutti K."/>
            <person name="Salamov A."/>
            <person name="Andreopoulos B."/>
            <person name="Baker S."/>
            <person name="Barry K."/>
            <person name="Bills G."/>
            <person name="Bluhm B."/>
            <person name="Cannon C."/>
            <person name="Castanera R."/>
            <person name="Culley D."/>
            <person name="Daum C."/>
            <person name="Ezra D."/>
            <person name="Gonzalez J."/>
            <person name="Henrissat B."/>
            <person name="Kuo A."/>
            <person name="Liang C."/>
            <person name="Lipzen A."/>
            <person name="Lutzoni F."/>
            <person name="Magnuson J."/>
            <person name="Mondo S."/>
            <person name="Nolan M."/>
            <person name="Ohm R."/>
            <person name="Pangilinan J."/>
            <person name="Park H.-J."/>
            <person name="Ramirez L."/>
            <person name="Alfaro M."/>
            <person name="Sun H."/>
            <person name="Tritt A."/>
            <person name="Yoshinaga Y."/>
            <person name="Zwiers L.-H."/>
            <person name="Turgeon B."/>
            <person name="Goodwin S."/>
            <person name="Spatafora J."/>
            <person name="Crous P."/>
            <person name="Grigoriev I."/>
        </authorList>
    </citation>
    <scope>NUCLEOTIDE SEQUENCE</scope>
    <source>
        <strain evidence="4">ATCC 16933</strain>
    </source>
</reference>
<evidence type="ECO:0000259" key="3">
    <source>
        <dbReference type="PROSITE" id="PS51165"/>
    </source>
</evidence>
<proteinExistence type="predicted"/>
<dbReference type="Pfam" id="PF02926">
    <property type="entry name" value="THUMP"/>
    <property type="match status" value="1"/>
</dbReference>
<dbReference type="PROSITE" id="PS51165">
    <property type="entry name" value="THUMP"/>
    <property type="match status" value="1"/>
</dbReference>
<dbReference type="CDD" id="cd11717">
    <property type="entry name" value="THUMP_THUMPD1_like"/>
    <property type="match status" value="1"/>
</dbReference>
<feature type="compositionally biased region" description="Polar residues" evidence="2">
    <location>
        <begin position="31"/>
        <end position="47"/>
    </location>
</feature>
<dbReference type="Proteomes" id="UP000799766">
    <property type="component" value="Unassembled WGS sequence"/>
</dbReference>
<evidence type="ECO:0000256" key="1">
    <source>
        <dbReference type="PROSITE-ProRule" id="PRU00529"/>
    </source>
</evidence>
<evidence type="ECO:0000256" key="2">
    <source>
        <dbReference type="SAM" id="MobiDB-lite"/>
    </source>
</evidence>
<accession>A0A6A6P6G4</accession>
<dbReference type="InterPro" id="IPR004114">
    <property type="entry name" value="THUMP_dom"/>
</dbReference>
<name>A0A6A6P6G4_9PEZI</name>
<keyword evidence="1" id="KW-0694">RNA-binding</keyword>
<dbReference type="EMBL" id="MU001675">
    <property type="protein sequence ID" value="KAF2459397.1"/>
    <property type="molecule type" value="Genomic_DNA"/>
</dbReference>
<dbReference type="InterPro" id="IPR040183">
    <property type="entry name" value="THUMPD1-like"/>
</dbReference>
<organism evidence="4 5">
    <name type="scientific">Lineolata rhizophorae</name>
    <dbReference type="NCBI Taxonomy" id="578093"/>
    <lineage>
        <taxon>Eukaryota</taxon>
        <taxon>Fungi</taxon>
        <taxon>Dikarya</taxon>
        <taxon>Ascomycota</taxon>
        <taxon>Pezizomycotina</taxon>
        <taxon>Dothideomycetes</taxon>
        <taxon>Dothideomycetes incertae sedis</taxon>
        <taxon>Lineolatales</taxon>
        <taxon>Lineolataceae</taxon>
        <taxon>Lineolata</taxon>
    </lineage>
</organism>
<feature type="domain" description="THUMP" evidence="3">
    <location>
        <begin position="166"/>
        <end position="274"/>
    </location>
</feature>
<dbReference type="Gene3D" id="3.30.2300.10">
    <property type="entry name" value="THUMP superfamily"/>
    <property type="match status" value="1"/>
</dbReference>
<dbReference type="GO" id="GO:0003723">
    <property type="term" value="F:RNA binding"/>
    <property type="evidence" value="ECO:0007669"/>
    <property type="project" value="UniProtKB-UniRule"/>
</dbReference>
<dbReference type="FunFam" id="3.30.2300.10:FF:000001">
    <property type="entry name" value="THUMP domain-containing protein 1"/>
    <property type="match status" value="1"/>
</dbReference>
<evidence type="ECO:0000313" key="4">
    <source>
        <dbReference type="EMBL" id="KAF2459397.1"/>
    </source>
</evidence>
<feature type="region of interest" description="Disordered" evidence="2">
    <location>
        <begin position="1"/>
        <end position="52"/>
    </location>
</feature>
<dbReference type="SMART" id="SM00981">
    <property type="entry name" value="THUMP"/>
    <property type="match status" value="1"/>
</dbReference>
<evidence type="ECO:0000313" key="5">
    <source>
        <dbReference type="Proteomes" id="UP000799766"/>
    </source>
</evidence>
<dbReference type="PANTHER" id="PTHR13452">
    <property type="entry name" value="THUMP DOMAIN CONTAINING PROTEIN 1-RELATED"/>
    <property type="match status" value="1"/>
</dbReference>
<dbReference type="OrthoDB" id="367221at2759"/>
<dbReference type="GO" id="GO:0006400">
    <property type="term" value="P:tRNA modification"/>
    <property type="evidence" value="ECO:0007669"/>
    <property type="project" value="InterPro"/>
</dbReference>
<gene>
    <name evidence="4" type="ORF">BDY21DRAFT_338138</name>
</gene>
<dbReference type="SUPFAM" id="SSF143437">
    <property type="entry name" value="THUMP domain-like"/>
    <property type="match status" value="1"/>
</dbReference>